<evidence type="ECO:0000313" key="7">
    <source>
        <dbReference type="Proteomes" id="UP001164963"/>
    </source>
</evidence>
<dbReference type="PROSITE" id="PS50977">
    <property type="entry name" value="HTH_TETR_2"/>
    <property type="match status" value="1"/>
</dbReference>
<proteinExistence type="predicted"/>
<dbReference type="InterPro" id="IPR050109">
    <property type="entry name" value="HTH-type_TetR-like_transc_reg"/>
</dbReference>
<dbReference type="InterPro" id="IPR023772">
    <property type="entry name" value="DNA-bd_HTH_TetR-type_CS"/>
</dbReference>
<dbReference type="PROSITE" id="PS01081">
    <property type="entry name" value="HTH_TETR_1"/>
    <property type="match status" value="1"/>
</dbReference>
<keyword evidence="2 4" id="KW-0238">DNA-binding</keyword>
<keyword evidence="3" id="KW-0804">Transcription</keyword>
<dbReference type="Proteomes" id="UP001164963">
    <property type="component" value="Chromosome"/>
</dbReference>
<feature type="domain" description="HTH tetR-type" evidence="5">
    <location>
        <begin position="1"/>
        <end position="56"/>
    </location>
</feature>
<dbReference type="InterPro" id="IPR009057">
    <property type="entry name" value="Homeodomain-like_sf"/>
</dbReference>
<gene>
    <name evidence="6" type="ORF">NEH16_31965</name>
</gene>
<evidence type="ECO:0000313" key="6">
    <source>
        <dbReference type="EMBL" id="UZK58083.1"/>
    </source>
</evidence>
<evidence type="ECO:0000256" key="1">
    <source>
        <dbReference type="ARBA" id="ARBA00023015"/>
    </source>
</evidence>
<dbReference type="Gene3D" id="1.10.357.10">
    <property type="entry name" value="Tetracycline Repressor, domain 2"/>
    <property type="match status" value="1"/>
</dbReference>
<dbReference type="NCBIfam" id="NF041196">
    <property type="entry name" value="ScbR_bind_reg"/>
    <property type="match status" value="1"/>
</dbReference>
<dbReference type="EMBL" id="CP098740">
    <property type="protein sequence ID" value="UZK58083.1"/>
    <property type="molecule type" value="Genomic_DNA"/>
</dbReference>
<keyword evidence="7" id="KW-1185">Reference proteome</keyword>
<dbReference type="InterPro" id="IPR036271">
    <property type="entry name" value="Tet_transcr_reg_TetR-rel_C_sf"/>
</dbReference>
<evidence type="ECO:0000256" key="3">
    <source>
        <dbReference type="ARBA" id="ARBA00023163"/>
    </source>
</evidence>
<protein>
    <submittedName>
        <fullName evidence="6">TetR/AcrR family transcriptional regulator</fullName>
    </submittedName>
</protein>
<evidence type="ECO:0000256" key="2">
    <source>
        <dbReference type="ARBA" id="ARBA00023125"/>
    </source>
</evidence>
<dbReference type="InterPro" id="IPR054126">
    <property type="entry name" value="CprB_TetR_C"/>
</dbReference>
<dbReference type="Pfam" id="PF21935">
    <property type="entry name" value="TetR_C_45"/>
    <property type="match status" value="1"/>
</dbReference>
<organism evidence="6 7">
    <name type="scientific">Streptomyces drozdowiczii</name>
    <dbReference type="NCBI Taxonomy" id="202862"/>
    <lineage>
        <taxon>Bacteria</taxon>
        <taxon>Bacillati</taxon>
        <taxon>Actinomycetota</taxon>
        <taxon>Actinomycetes</taxon>
        <taxon>Kitasatosporales</taxon>
        <taxon>Streptomycetaceae</taxon>
        <taxon>Streptomyces</taxon>
    </lineage>
</organism>
<reference evidence="6" key="1">
    <citation type="journal article" date="2022" name="Front. Microbiol.">
        <title>Mirubactin C rescues the lethal effect of cell wall biosynthesis mutations in Bacillus subtilis.</title>
        <authorList>
            <person name="Kepplinger B."/>
            <person name="Wen X."/>
            <person name="Tyler A.R."/>
            <person name="Kim B.Y."/>
            <person name="Brown J."/>
            <person name="Banks P."/>
            <person name="Dashti Y."/>
            <person name="Mackenzie E.S."/>
            <person name="Wills C."/>
            <person name="Kawai Y."/>
            <person name="Waldron K.J."/>
            <person name="Allenby N.E.E."/>
            <person name="Wu L.J."/>
            <person name="Hall M.J."/>
            <person name="Errington J."/>
        </authorList>
    </citation>
    <scope>NUCLEOTIDE SEQUENCE</scope>
    <source>
        <strain evidence="6">MDA8-470</strain>
    </source>
</reference>
<feature type="DNA-binding region" description="H-T-H motif" evidence="4">
    <location>
        <begin position="19"/>
        <end position="38"/>
    </location>
</feature>
<accession>A0ABY6Q0W5</accession>
<dbReference type="PANTHER" id="PTHR30055:SF234">
    <property type="entry name" value="HTH-TYPE TRANSCRIPTIONAL REGULATOR BETI"/>
    <property type="match status" value="1"/>
</dbReference>
<dbReference type="InterPro" id="IPR001647">
    <property type="entry name" value="HTH_TetR"/>
</dbReference>
<dbReference type="PRINTS" id="PR00455">
    <property type="entry name" value="HTHTETR"/>
</dbReference>
<dbReference type="InterPro" id="IPR047923">
    <property type="entry name" value="ArpA-like"/>
</dbReference>
<evidence type="ECO:0000259" key="5">
    <source>
        <dbReference type="PROSITE" id="PS50977"/>
    </source>
</evidence>
<dbReference type="Pfam" id="PF00440">
    <property type="entry name" value="TetR_N"/>
    <property type="match status" value="1"/>
</dbReference>
<sequence>MIVRAAAEVFEESGYHAASVAKISAKAGVTQGALYFHFKTKQAIAQEVMHAQSSFVQIPDEGRGLQRLLDVNFYLARELQRNVLFRAGVRLAVEQGEIGIQDASAYQGWADQFHEILVEAREEGELLADVDEREFAQVLVGAYSGTQLYSKVATGSVDLIERIASLWRYLLPGIATAEALARLSVRPNWAEPRG</sequence>
<evidence type="ECO:0000256" key="4">
    <source>
        <dbReference type="PROSITE-ProRule" id="PRU00335"/>
    </source>
</evidence>
<dbReference type="SUPFAM" id="SSF48498">
    <property type="entry name" value="Tetracyclin repressor-like, C-terminal domain"/>
    <property type="match status" value="1"/>
</dbReference>
<dbReference type="PANTHER" id="PTHR30055">
    <property type="entry name" value="HTH-TYPE TRANSCRIPTIONAL REGULATOR RUTR"/>
    <property type="match status" value="1"/>
</dbReference>
<dbReference type="SUPFAM" id="SSF46689">
    <property type="entry name" value="Homeodomain-like"/>
    <property type="match status" value="1"/>
</dbReference>
<name>A0ABY6Q0W5_9ACTN</name>
<keyword evidence="1" id="KW-0805">Transcription regulation</keyword>